<evidence type="ECO:0000259" key="3">
    <source>
        <dbReference type="Pfam" id="PF09699"/>
    </source>
</evidence>
<dbReference type="RefSeq" id="WP_248353924.1">
    <property type="nucleotide sequence ID" value="NZ_AP025591.1"/>
</dbReference>
<gene>
    <name evidence="4" type="ORF">AMOR_42780</name>
</gene>
<evidence type="ECO:0000256" key="2">
    <source>
        <dbReference type="SAM" id="SignalP"/>
    </source>
</evidence>
<evidence type="ECO:0000313" key="5">
    <source>
        <dbReference type="Proteomes" id="UP001162891"/>
    </source>
</evidence>
<dbReference type="InterPro" id="IPR051829">
    <property type="entry name" value="Multiheme_Cytochr_ET"/>
</dbReference>
<dbReference type="InterPro" id="IPR010177">
    <property type="entry name" value="Paired_CXXCH_1"/>
</dbReference>
<feature type="domain" description="Doubled CXXCH motif" evidence="3">
    <location>
        <begin position="36"/>
        <end position="69"/>
    </location>
</feature>
<accession>A0ABM7X0F4</accession>
<dbReference type="Proteomes" id="UP001162891">
    <property type="component" value="Chromosome"/>
</dbReference>
<feature type="signal peptide" evidence="2">
    <location>
        <begin position="1"/>
        <end position="21"/>
    </location>
</feature>
<dbReference type="PANTHER" id="PTHR35038">
    <property type="entry name" value="DISSIMILATORY SULFITE REDUCTASE SIRA"/>
    <property type="match status" value="1"/>
</dbReference>
<keyword evidence="1 2" id="KW-0732">Signal</keyword>
<keyword evidence="5" id="KW-1185">Reference proteome</keyword>
<reference evidence="5" key="1">
    <citation type="journal article" date="2022" name="Int. J. Syst. Evol. Microbiol.">
        <title>Anaeromyxobacter oryzae sp. nov., Anaeromyxobacter diazotrophicus sp. nov. and Anaeromyxobacter paludicola sp. nov., isolated from paddy soils.</title>
        <authorList>
            <person name="Itoh H."/>
            <person name="Xu Z."/>
            <person name="Mise K."/>
            <person name="Masuda Y."/>
            <person name="Ushijima N."/>
            <person name="Hayakawa C."/>
            <person name="Shiratori Y."/>
            <person name="Senoo K."/>
        </authorList>
    </citation>
    <scope>NUCLEOTIDE SEQUENCE [LARGE SCALE GENOMIC DNA]</scope>
    <source>
        <strain evidence="5">Red232</strain>
    </source>
</reference>
<dbReference type="EMBL" id="AP025591">
    <property type="protein sequence ID" value="BDG05282.1"/>
    <property type="molecule type" value="Genomic_DNA"/>
</dbReference>
<feature type="chain" id="PRO_5046097481" description="Doubled CXXCH motif domain-containing protein" evidence="2">
    <location>
        <begin position="22"/>
        <end position="619"/>
    </location>
</feature>
<dbReference type="Gene3D" id="1.10.1130.10">
    <property type="entry name" value="Flavocytochrome C3, Chain A"/>
    <property type="match status" value="2"/>
</dbReference>
<dbReference type="PANTHER" id="PTHR35038:SF6">
    <property type="entry name" value="SURFACE LOCALIZED DECAHEME CYTOCHROME C LIPOPROTEIN"/>
    <property type="match status" value="1"/>
</dbReference>
<sequence length="619" mass="62453">MTRTSLLRIAAVAAAIAAAPARPSDSPHDDANLPRTCRDCHVLHSATGATLTAEATNALLCKSCHASTANVALQTWNDTDQATPGTGGTSHRWDALAVNPVHGAVLPSSAIAPHLAAGQKLQCSACHDEHSQAAAPFDVAAPAAGGGRHFLRSANASNALCVDCHAPWAQASAMTGTYYTSGTASFSGTTVTGTGTTFVGNVQPGWRIKRLSDPASAWAVVKSVNTNTSLTLVAAYTGASGAGTYVAGKTLSHAVGVPLANVNTRAVPVEPGGTVAQVAGDGGVAAGGSSTTLVASGKSYTSTVIGQVVRLTSGANVGQTRVIASVSGAQLGWTAALASVVRFGDEYEIDADGNRSNDVLLAGASGTSATAGNVVCMSCHGVHYADSSSTTHDDRAGGAGDGNLLRRAPAETCEACHPGTLLHSSATTSTKYGTWGTTWTCLTCHQPHRTSNVTLVSPSVTTPASGVKDIDLRSITGGFESFGLARSDTPGAGICEACHTRTRHSAPTTGTTSSFTTGSTAASITGGTLTGLAAGWEVRRTTAPDGTNAAAWTRIATINTTTGALTLVAGGYKGTTGTGAWEAQNPIFRNDGSGRGVGNAHAGTNCLTCHSHRNGFRFQ</sequence>
<dbReference type="Pfam" id="PF09699">
    <property type="entry name" value="Paired_CXXCH_1"/>
    <property type="match status" value="1"/>
</dbReference>
<organism evidence="4 5">
    <name type="scientific">Anaeromyxobacter oryzae</name>
    <dbReference type="NCBI Taxonomy" id="2918170"/>
    <lineage>
        <taxon>Bacteria</taxon>
        <taxon>Pseudomonadati</taxon>
        <taxon>Myxococcota</taxon>
        <taxon>Myxococcia</taxon>
        <taxon>Myxococcales</taxon>
        <taxon>Cystobacterineae</taxon>
        <taxon>Anaeromyxobacteraceae</taxon>
        <taxon>Anaeromyxobacter</taxon>
    </lineage>
</organism>
<protein>
    <recommendedName>
        <fullName evidence="3">Doubled CXXCH motif domain-containing protein</fullName>
    </recommendedName>
</protein>
<evidence type="ECO:0000313" key="4">
    <source>
        <dbReference type="EMBL" id="BDG05282.1"/>
    </source>
</evidence>
<dbReference type="SUPFAM" id="SSF48695">
    <property type="entry name" value="Multiheme cytochromes"/>
    <property type="match status" value="1"/>
</dbReference>
<evidence type="ECO:0000256" key="1">
    <source>
        <dbReference type="ARBA" id="ARBA00022729"/>
    </source>
</evidence>
<dbReference type="InterPro" id="IPR036280">
    <property type="entry name" value="Multihaem_cyt_sf"/>
</dbReference>
<name>A0ABM7X0F4_9BACT</name>
<proteinExistence type="predicted"/>